<keyword evidence="6" id="KW-1185">Reference proteome</keyword>
<protein>
    <submittedName>
        <fullName evidence="5">Helix-turn-helix domain-containing protein</fullName>
    </submittedName>
</protein>
<proteinExistence type="inferred from homology"/>
<dbReference type="EMBL" id="JAPWIJ010000002">
    <property type="protein sequence ID" value="MCZ4518189.1"/>
    <property type="molecule type" value="Genomic_DNA"/>
</dbReference>
<name>A0ABT4MB38_9NOCA</name>
<evidence type="ECO:0000313" key="6">
    <source>
        <dbReference type="Proteomes" id="UP001081071"/>
    </source>
</evidence>
<dbReference type="Proteomes" id="UP001081071">
    <property type="component" value="Unassembled WGS sequence"/>
</dbReference>
<gene>
    <name evidence="5" type="ORF">O4220_06635</name>
</gene>
<reference evidence="5" key="1">
    <citation type="submission" date="2022-12" db="EMBL/GenBank/DDBJ databases">
        <authorList>
            <person name="Krivoruchko A.V."/>
            <person name="Elkin A."/>
        </authorList>
    </citation>
    <scope>NUCLEOTIDE SEQUENCE</scope>
    <source>
        <strain evidence="5">IEGM 1391</strain>
    </source>
</reference>
<dbReference type="PANTHER" id="PTHR33744:SF1">
    <property type="entry name" value="DNA-BINDING TRANSCRIPTIONAL ACTIVATOR ADER"/>
    <property type="match status" value="1"/>
</dbReference>
<dbReference type="Pfam" id="PF13556">
    <property type="entry name" value="HTH_30"/>
    <property type="match status" value="1"/>
</dbReference>
<sequence length="434" mass="46892">MGAPGGRHASARSAARGAVTAADQEKIRSAWAALTPRADTIADSITLALIEQEPAYLASSAPDIAGEIRRSTREHIGQGLRTLSGLPAANDNTREVWRRTGRERARQGIPMELVLKAYTLGSRTLWEELMLEREQRRSSIDEHLLLVAGQQLWRALDSQYETLVEAYRQESARMQQRDLANVLEILDGLRSGRGGDPAFVIEARATLGLSASQQIACVVGPLDDQGSPPLPAPEDALDQIGAVSHWNTRDGHQFALVALGTGSWNSVVDSLAAQAVGPVGVAHSPEGVSSFAAAYRLAALTAETITEGSGVALATERLPRVIMAADHQSSELLVRHALGSLWTHPEPHRGTLLDTLAHMLASDGSPTNAAKALYCHRNTVIYRVRRIEELTGHDLTDPRDRLLLTLALVRTGHWTRAVGQGDSSTPRGSFNRMN</sequence>
<evidence type="ECO:0000259" key="2">
    <source>
        <dbReference type="Pfam" id="PF13556"/>
    </source>
</evidence>
<dbReference type="Pfam" id="PF17853">
    <property type="entry name" value="GGDEF_2"/>
    <property type="match status" value="1"/>
</dbReference>
<dbReference type="Gene3D" id="1.10.10.2840">
    <property type="entry name" value="PucR C-terminal helix-turn-helix domain"/>
    <property type="match status" value="1"/>
</dbReference>
<evidence type="ECO:0000259" key="4">
    <source>
        <dbReference type="Pfam" id="PF17853"/>
    </source>
</evidence>
<dbReference type="InterPro" id="IPR041522">
    <property type="entry name" value="CdaR_GGDEF"/>
</dbReference>
<dbReference type="InterPro" id="IPR025751">
    <property type="entry name" value="RsbRD_N_dom"/>
</dbReference>
<feature type="domain" description="PucR C-terminal helix-turn-helix" evidence="2">
    <location>
        <begin position="352"/>
        <end position="408"/>
    </location>
</feature>
<comment type="caution">
    <text evidence="5">The sequence shown here is derived from an EMBL/GenBank/DDBJ whole genome shotgun (WGS) entry which is preliminary data.</text>
</comment>
<dbReference type="InterPro" id="IPR042070">
    <property type="entry name" value="PucR_C-HTH_sf"/>
</dbReference>
<evidence type="ECO:0000313" key="5">
    <source>
        <dbReference type="EMBL" id="MCZ4518189.1"/>
    </source>
</evidence>
<dbReference type="InterPro" id="IPR051448">
    <property type="entry name" value="CdaR-like_regulators"/>
</dbReference>
<dbReference type="Pfam" id="PF14361">
    <property type="entry name" value="RsbRD_N"/>
    <property type="match status" value="1"/>
</dbReference>
<evidence type="ECO:0000256" key="1">
    <source>
        <dbReference type="ARBA" id="ARBA00006754"/>
    </source>
</evidence>
<feature type="domain" description="CdaR GGDEF-like" evidence="4">
    <location>
        <begin position="195"/>
        <end position="303"/>
    </location>
</feature>
<comment type="similarity">
    <text evidence="1">Belongs to the CdaR family.</text>
</comment>
<feature type="domain" description="RsbT co-antagonist protein RsbRD N-terminal" evidence="3">
    <location>
        <begin position="39"/>
        <end position="179"/>
    </location>
</feature>
<dbReference type="PANTHER" id="PTHR33744">
    <property type="entry name" value="CARBOHYDRATE DIACID REGULATOR"/>
    <property type="match status" value="1"/>
</dbReference>
<dbReference type="RefSeq" id="WP_269602892.1">
    <property type="nucleotide sequence ID" value="NZ_JAPWIJ010000002.1"/>
</dbReference>
<organism evidence="5 6">
    <name type="scientific">Rhodococcus ruber</name>
    <dbReference type="NCBI Taxonomy" id="1830"/>
    <lineage>
        <taxon>Bacteria</taxon>
        <taxon>Bacillati</taxon>
        <taxon>Actinomycetota</taxon>
        <taxon>Actinomycetes</taxon>
        <taxon>Mycobacteriales</taxon>
        <taxon>Nocardiaceae</taxon>
        <taxon>Rhodococcus</taxon>
    </lineage>
</organism>
<accession>A0ABT4MB38</accession>
<dbReference type="InterPro" id="IPR025736">
    <property type="entry name" value="PucR_C-HTH_dom"/>
</dbReference>
<evidence type="ECO:0000259" key="3">
    <source>
        <dbReference type="Pfam" id="PF14361"/>
    </source>
</evidence>